<reference evidence="1" key="5">
    <citation type="journal article" date="2021" name="G3 (Bethesda)">
        <title>Aegilops tauschii genome assembly Aet v5.0 features greater sequence contiguity and improved annotation.</title>
        <authorList>
            <person name="Wang L."/>
            <person name="Zhu T."/>
            <person name="Rodriguez J.C."/>
            <person name="Deal K.R."/>
            <person name="Dubcovsky J."/>
            <person name="McGuire P.E."/>
            <person name="Lux T."/>
            <person name="Spannagl M."/>
            <person name="Mayer K.F.X."/>
            <person name="Baldrich P."/>
            <person name="Meyers B.C."/>
            <person name="Huo N."/>
            <person name="Gu Y.Q."/>
            <person name="Zhou H."/>
            <person name="Devos K.M."/>
            <person name="Bennetzen J.L."/>
            <person name="Unver T."/>
            <person name="Budak H."/>
            <person name="Gulick P.J."/>
            <person name="Galiba G."/>
            <person name="Kalapos B."/>
            <person name="Nelson D.R."/>
            <person name="Li P."/>
            <person name="You F.M."/>
            <person name="Luo M.C."/>
            <person name="Dvorak J."/>
        </authorList>
    </citation>
    <scope>NUCLEOTIDE SEQUENCE [LARGE SCALE GENOMIC DNA]</scope>
    <source>
        <strain evidence="1">cv. AL8/78</strain>
    </source>
</reference>
<reference evidence="1" key="3">
    <citation type="journal article" date="2017" name="Nature">
        <title>Genome sequence of the progenitor of the wheat D genome Aegilops tauschii.</title>
        <authorList>
            <person name="Luo M.C."/>
            <person name="Gu Y.Q."/>
            <person name="Puiu D."/>
            <person name="Wang H."/>
            <person name="Twardziok S.O."/>
            <person name="Deal K.R."/>
            <person name="Huo N."/>
            <person name="Zhu T."/>
            <person name="Wang L."/>
            <person name="Wang Y."/>
            <person name="McGuire P.E."/>
            <person name="Liu S."/>
            <person name="Long H."/>
            <person name="Ramasamy R.K."/>
            <person name="Rodriguez J.C."/>
            <person name="Van S.L."/>
            <person name="Yuan L."/>
            <person name="Wang Z."/>
            <person name="Xia Z."/>
            <person name="Xiao L."/>
            <person name="Anderson O.D."/>
            <person name="Ouyang S."/>
            <person name="Liang Y."/>
            <person name="Zimin A.V."/>
            <person name="Pertea G."/>
            <person name="Qi P."/>
            <person name="Bennetzen J.L."/>
            <person name="Dai X."/>
            <person name="Dawson M.W."/>
            <person name="Muller H.G."/>
            <person name="Kugler K."/>
            <person name="Rivarola-Duarte L."/>
            <person name="Spannagl M."/>
            <person name="Mayer K.F.X."/>
            <person name="Lu F.H."/>
            <person name="Bevan M.W."/>
            <person name="Leroy P."/>
            <person name="Li P."/>
            <person name="You F.M."/>
            <person name="Sun Q."/>
            <person name="Liu Z."/>
            <person name="Lyons E."/>
            <person name="Wicker T."/>
            <person name="Salzberg S.L."/>
            <person name="Devos K.M."/>
            <person name="Dvorak J."/>
        </authorList>
    </citation>
    <scope>NUCLEOTIDE SEQUENCE [LARGE SCALE GENOMIC DNA]</scope>
    <source>
        <strain evidence="1">cv. AL8/78</strain>
    </source>
</reference>
<evidence type="ECO:0000313" key="2">
    <source>
        <dbReference type="Proteomes" id="UP000015105"/>
    </source>
</evidence>
<evidence type="ECO:0000313" key="1">
    <source>
        <dbReference type="EnsemblPlants" id="AET3Gv20791200.8"/>
    </source>
</evidence>
<name>A0A453FV52_AEGTS</name>
<reference evidence="2" key="2">
    <citation type="journal article" date="2017" name="Nat. Plants">
        <title>The Aegilops tauschii genome reveals multiple impacts of transposons.</title>
        <authorList>
            <person name="Zhao G."/>
            <person name="Zou C."/>
            <person name="Li K."/>
            <person name="Wang K."/>
            <person name="Li T."/>
            <person name="Gao L."/>
            <person name="Zhang X."/>
            <person name="Wang H."/>
            <person name="Yang Z."/>
            <person name="Liu X."/>
            <person name="Jiang W."/>
            <person name="Mao L."/>
            <person name="Kong X."/>
            <person name="Jiao Y."/>
            <person name="Jia J."/>
        </authorList>
    </citation>
    <scope>NUCLEOTIDE SEQUENCE [LARGE SCALE GENOMIC DNA]</scope>
    <source>
        <strain evidence="2">cv. AL8/78</strain>
    </source>
</reference>
<keyword evidence="2" id="KW-1185">Reference proteome</keyword>
<proteinExistence type="predicted"/>
<dbReference type="Gramene" id="AET3Gv20791200.8">
    <property type="protein sequence ID" value="AET3Gv20791200.8"/>
    <property type="gene ID" value="AET3Gv20791200"/>
</dbReference>
<organism evidence="1 2">
    <name type="scientific">Aegilops tauschii subsp. strangulata</name>
    <name type="common">Goatgrass</name>
    <dbReference type="NCBI Taxonomy" id="200361"/>
    <lineage>
        <taxon>Eukaryota</taxon>
        <taxon>Viridiplantae</taxon>
        <taxon>Streptophyta</taxon>
        <taxon>Embryophyta</taxon>
        <taxon>Tracheophyta</taxon>
        <taxon>Spermatophyta</taxon>
        <taxon>Magnoliopsida</taxon>
        <taxon>Liliopsida</taxon>
        <taxon>Poales</taxon>
        <taxon>Poaceae</taxon>
        <taxon>BOP clade</taxon>
        <taxon>Pooideae</taxon>
        <taxon>Triticodae</taxon>
        <taxon>Triticeae</taxon>
        <taxon>Triticinae</taxon>
        <taxon>Aegilops</taxon>
    </lineage>
</organism>
<reference evidence="1" key="4">
    <citation type="submission" date="2019-03" db="UniProtKB">
        <authorList>
            <consortium name="EnsemblPlants"/>
        </authorList>
    </citation>
    <scope>IDENTIFICATION</scope>
</reference>
<sequence>MHKSSAHRVPHGRCSGPVPLYDARPVCICNNVLQVTCTSYAAPFWLLERLFVSLFLLTHIINS</sequence>
<dbReference type="AlphaFoldDB" id="A0A453FV52"/>
<reference evidence="2" key="1">
    <citation type="journal article" date="2014" name="Science">
        <title>Ancient hybridizations among the ancestral genomes of bread wheat.</title>
        <authorList>
            <consortium name="International Wheat Genome Sequencing Consortium,"/>
            <person name="Marcussen T."/>
            <person name="Sandve S.R."/>
            <person name="Heier L."/>
            <person name="Spannagl M."/>
            <person name="Pfeifer M."/>
            <person name="Jakobsen K.S."/>
            <person name="Wulff B.B."/>
            <person name="Steuernagel B."/>
            <person name="Mayer K.F."/>
            <person name="Olsen O.A."/>
        </authorList>
    </citation>
    <scope>NUCLEOTIDE SEQUENCE [LARGE SCALE GENOMIC DNA]</scope>
    <source>
        <strain evidence="2">cv. AL8/78</strain>
    </source>
</reference>
<dbReference type="Proteomes" id="UP000015105">
    <property type="component" value="Chromosome 3D"/>
</dbReference>
<accession>A0A453FV52</accession>
<protein>
    <submittedName>
        <fullName evidence="1">Uncharacterized protein</fullName>
    </submittedName>
</protein>
<dbReference type="EnsemblPlants" id="AET3Gv20791200.8">
    <property type="protein sequence ID" value="AET3Gv20791200.8"/>
    <property type="gene ID" value="AET3Gv20791200"/>
</dbReference>